<organism evidence="10 11">
    <name type="scientific">Nocardia cerradoensis</name>
    <dbReference type="NCBI Taxonomy" id="85688"/>
    <lineage>
        <taxon>Bacteria</taxon>
        <taxon>Bacillati</taxon>
        <taxon>Actinomycetota</taxon>
        <taxon>Actinomycetes</taxon>
        <taxon>Mycobacteriales</taxon>
        <taxon>Nocardiaceae</taxon>
        <taxon>Nocardia</taxon>
    </lineage>
</organism>
<dbReference type="GO" id="GO:0051213">
    <property type="term" value="F:dioxygenase activity"/>
    <property type="evidence" value="ECO:0007669"/>
    <property type="project" value="UniProtKB-KW"/>
</dbReference>
<dbReference type="Pfam" id="PF00970">
    <property type="entry name" value="FAD_binding_6"/>
    <property type="match status" value="1"/>
</dbReference>
<dbReference type="InterPro" id="IPR039261">
    <property type="entry name" value="FNR_nucleotide-bd"/>
</dbReference>
<evidence type="ECO:0000259" key="9">
    <source>
        <dbReference type="PROSITE" id="PS51384"/>
    </source>
</evidence>
<dbReference type="Gene3D" id="2.40.30.10">
    <property type="entry name" value="Translation factors"/>
    <property type="match status" value="1"/>
</dbReference>
<dbReference type="InterPro" id="IPR012675">
    <property type="entry name" value="Beta-grasp_dom_sf"/>
</dbReference>
<evidence type="ECO:0000256" key="6">
    <source>
        <dbReference type="ARBA" id="ARBA00023004"/>
    </source>
</evidence>
<reference evidence="10 11" key="1">
    <citation type="submission" date="2017-07" db="EMBL/GenBank/DDBJ databases">
        <title>First draft Genome Sequence of Nocardia cerradoensis isolated from human infection.</title>
        <authorList>
            <person name="Carrasco G."/>
        </authorList>
    </citation>
    <scope>NUCLEOTIDE SEQUENCE [LARGE SCALE GENOMIC DNA]</scope>
    <source>
        <strain evidence="10 11">CNM20130759</strain>
    </source>
</reference>
<feature type="domain" description="FAD-binding FR-type" evidence="9">
    <location>
        <begin position="52"/>
        <end position="156"/>
    </location>
</feature>
<evidence type="ECO:0000256" key="3">
    <source>
        <dbReference type="ARBA" id="ARBA00022714"/>
    </source>
</evidence>
<dbReference type="GO" id="GO:0046872">
    <property type="term" value="F:metal ion binding"/>
    <property type="evidence" value="ECO:0007669"/>
    <property type="project" value="UniProtKB-KW"/>
</dbReference>
<keyword evidence="7" id="KW-0411">Iron-sulfur</keyword>
<comment type="cofactor">
    <cofactor evidence="1">
        <name>FAD</name>
        <dbReference type="ChEBI" id="CHEBI:57692"/>
    </cofactor>
</comment>
<evidence type="ECO:0000256" key="2">
    <source>
        <dbReference type="ARBA" id="ARBA00022630"/>
    </source>
</evidence>
<keyword evidence="6" id="KW-0408">Iron</keyword>
<feature type="domain" description="2Fe-2S ferredoxin-type" evidence="8">
    <location>
        <begin position="280"/>
        <end position="363"/>
    </location>
</feature>
<keyword evidence="3" id="KW-0001">2Fe-2S</keyword>
<dbReference type="Gene3D" id="3.10.20.30">
    <property type="match status" value="1"/>
</dbReference>
<dbReference type="InterPro" id="IPR017938">
    <property type="entry name" value="Riboflavin_synthase-like_b-brl"/>
</dbReference>
<proteinExistence type="predicted"/>
<gene>
    <name evidence="10" type="primary">pobB_2</name>
    <name evidence="10" type="ORF">B7C42_03044</name>
</gene>
<dbReference type="PROSITE" id="PS00197">
    <property type="entry name" value="2FE2S_FER_1"/>
    <property type="match status" value="1"/>
</dbReference>
<dbReference type="GO" id="GO:0051537">
    <property type="term" value="F:2 iron, 2 sulfur cluster binding"/>
    <property type="evidence" value="ECO:0007669"/>
    <property type="project" value="UniProtKB-KW"/>
</dbReference>
<dbReference type="AlphaFoldDB" id="A0A231H8R9"/>
<accession>A0A231H8R9</accession>
<dbReference type="SUPFAM" id="SSF63380">
    <property type="entry name" value="Riboflavin synthase domain-like"/>
    <property type="match status" value="1"/>
</dbReference>
<dbReference type="EC" id="1.-.-.-" evidence="10"/>
<sequence length="363" mass="39551">MTAVAYPVAADRPEYRPSLPLRAVGAVFDLYRRGVTTEPPIEVLSRPNPVRRSGFERELIVARRETQPGDVVVLTLVAPYGGQLPRWVPGAHIDVFLPSGRQRQYSLNGDPADRGSYRIAVRHLPEGGGGSDEIHRDVAVGDRLRVRGPRNAFGYIDAPHYVFVAGGIGITPLLPMVADAERRGIDWRLVYLGRSRATMPFLDELSAHRGGLLEVRPDDEFGLADLDLILADVPRGTAIYVCGPPPLMAAALSTDAAHEPTVSVHTERFSPLPVRRGRPFRIRLRRSGHTVDVAADESALAAIGRVLPDVAYSCRQGFCGTCAVTVHAGAVDHRDRRLSPAERETTMLTCVSRAAGDTLELDL</sequence>
<keyword evidence="11" id="KW-1185">Reference proteome</keyword>
<dbReference type="RefSeq" id="WP_094025627.1">
    <property type="nucleotide sequence ID" value="NZ_NGAF01000005.1"/>
</dbReference>
<dbReference type="InterPro" id="IPR008333">
    <property type="entry name" value="Cbr1-like_FAD-bd_dom"/>
</dbReference>
<protein>
    <submittedName>
        <fullName evidence="10">Phenoxybenzoate dioxygenase subunit beta</fullName>
        <ecNumber evidence="10">1.-.-.-</ecNumber>
    </submittedName>
</protein>
<dbReference type="SUPFAM" id="SSF54292">
    <property type="entry name" value="2Fe-2S ferredoxin-like"/>
    <property type="match status" value="1"/>
</dbReference>
<evidence type="ECO:0000313" key="11">
    <source>
        <dbReference type="Proteomes" id="UP000215506"/>
    </source>
</evidence>
<dbReference type="InterPro" id="IPR001041">
    <property type="entry name" value="2Fe-2S_ferredoxin-type"/>
</dbReference>
<dbReference type="PRINTS" id="PR00409">
    <property type="entry name" value="PHDIOXRDTASE"/>
</dbReference>
<evidence type="ECO:0000256" key="5">
    <source>
        <dbReference type="ARBA" id="ARBA00023002"/>
    </source>
</evidence>
<dbReference type="InterPro" id="IPR017927">
    <property type="entry name" value="FAD-bd_FR_type"/>
</dbReference>
<dbReference type="InterPro" id="IPR036010">
    <property type="entry name" value="2Fe-2S_ferredoxin-like_sf"/>
</dbReference>
<dbReference type="SUPFAM" id="SSF52343">
    <property type="entry name" value="Ferredoxin reductase-like, C-terminal NADP-linked domain"/>
    <property type="match status" value="1"/>
</dbReference>
<dbReference type="Gene3D" id="3.40.50.80">
    <property type="entry name" value="Nucleotide-binding domain of ferredoxin-NADP reductase (FNR) module"/>
    <property type="match status" value="1"/>
</dbReference>
<keyword evidence="2" id="KW-0285">Flavoprotein</keyword>
<evidence type="ECO:0000259" key="8">
    <source>
        <dbReference type="PROSITE" id="PS51085"/>
    </source>
</evidence>
<name>A0A231H8R9_9NOCA</name>
<evidence type="ECO:0000256" key="7">
    <source>
        <dbReference type="ARBA" id="ARBA00023014"/>
    </source>
</evidence>
<dbReference type="InterPro" id="IPR050415">
    <property type="entry name" value="MRET"/>
</dbReference>
<dbReference type="PROSITE" id="PS51085">
    <property type="entry name" value="2FE2S_FER_2"/>
    <property type="match status" value="1"/>
</dbReference>
<dbReference type="PANTHER" id="PTHR47354">
    <property type="entry name" value="NADH OXIDOREDUCTASE HCR"/>
    <property type="match status" value="1"/>
</dbReference>
<dbReference type="PROSITE" id="PS51384">
    <property type="entry name" value="FAD_FR"/>
    <property type="match status" value="1"/>
</dbReference>
<evidence type="ECO:0000256" key="1">
    <source>
        <dbReference type="ARBA" id="ARBA00001974"/>
    </source>
</evidence>
<dbReference type="PANTHER" id="PTHR47354:SF1">
    <property type="entry name" value="CARNITINE MONOOXYGENASE REDUCTASE SUBUNIT"/>
    <property type="match status" value="1"/>
</dbReference>
<keyword evidence="4" id="KW-0479">Metal-binding</keyword>
<comment type="caution">
    <text evidence="10">The sequence shown here is derived from an EMBL/GenBank/DDBJ whole genome shotgun (WGS) entry which is preliminary data.</text>
</comment>
<dbReference type="CDD" id="cd00207">
    <property type="entry name" value="fer2"/>
    <property type="match status" value="1"/>
</dbReference>
<dbReference type="CDD" id="cd06185">
    <property type="entry name" value="PDR_like"/>
    <property type="match status" value="1"/>
</dbReference>
<dbReference type="InterPro" id="IPR006058">
    <property type="entry name" value="2Fe2S_fd_BS"/>
</dbReference>
<evidence type="ECO:0000313" key="10">
    <source>
        <dbReference type="EMBL" id="OXR45087.1"/>
    </source>
</evidence>
<keyword evidence="10" id="KW-0223">Dioxygenase</keyword>
<dbReference type="Proteomes" id="UP000215506">
    <property type="component" value="Unassembled WGS sequence"/>
</dbReference>
<dbReference type="Pfam" id="PF00111">
    <property type="entry name" value="Fer2"/>
    <property type="match status" value="1"/>
</dbReference>
<evidence type="ECO:0000256" key="4">
    <source>
        <dbReference type="ARBA" id="ARBA00022723"/>
    </source>
</evidence>
<keyword evidence="5 10" id="KW-0560">Oxidoreductase</keyword>
<dbReference type="EMBL" id="NGAF01000005">
    <property type="protein sequence ID" value="OXR45087.1"/>
    <property type="molecule type" value="Genomic_DNA"/>
</dbReference>